<comment type="similarity">
    <text evidence="7">Belongs to the binding-protein-dependent transport system permease family.</text>
</comment>
<dbReference type="GO" id="GO:0005886">
    <property type="term" value="C:plasma membrane"/>
    <property type="evidence" value="ECO:0007669"/>
    <property type="project" value="UniProtKB-SubCell"/>
</dbReference>
<evidence type="ECO:0000256" key="3">
    <source>
        <dbReference type="ARBA" id="ARBA00022475"/>
    </source>
</evidence>
<comment type="subcellular location">
    <subcellularLocation>
        <location evidence="1 7">Cell membrane</location>
        <topology evidence="1 7">Multi-pass membrane protein</topology>
    </subcellularLocation>
</comment>
<evidence type="ECO:0000256" key="5">
    <source>
        <dbReference type="ARBA" id="ARBA00022989"/>
    </source>
</evidence>
<feature type="transmembrane region" description="Helical" evidence="7">
    <location>
        <begin position="105"/>
        <end position="126"/>
    </location>
</feature>
<dbReference type="InterPro" id="IPR035906">
    <property type="entry name" value="MetI-like_sf"/>
</dbReference>
<evidence type="ECO:0000256" key="2">
    <source>
        <dbReference type="ARBA" id="ARBA00022448"/>
    </source>
</evidence>
<reference evidence="9" key="2">
    <citation type="submission" date="2020-09" db="EMBL/GenBank/DDBJ databases">
        <authorList>
            <person name="Sun Q."/>
            <person name="Ohkuma M."/>
        </authorList>
    </citation>
    <scope>NUCLEOTIDE SEQUENCE</scope>
    <source>
        <strain evidence="9">JCM 19831</strain>
    </source>
</reference>
<dbReference type="CDD" id="cd06261">
    <property type="entry name" value="TM_PBP2"/>
    <property type="match status" value="1"/>
</dbReference>
<keyword evidence="4 7" id="KW-0812">Transmembrane</keyword>
<feature type="transmembrane region" description="Helical" evidence="7">
    <location>
        <begin position="229"/>
        <end position="250"/>
    </location>
</feature>
<dbReference type="AlphaFoldDB" id="A0A917TKK2"/>
<dbReference type="Proteomes" id="UP000642070">
    <property type="component" value="Unassembled WGS sequence"/>
</dbReference>
<dbReference type="GO" id="GO:0055085">
    <property type="term" value="P:transmembrane transport"/>
    <property type="evidence" value="ECO:0007669"/>
    <property type="project" value="InterPro"/>
</dbReference>
<protein>
    <submittedName>
        <fullName evidence="9">Sugar ABC transporter</fullName>
    </submittedName>
</protein>
<evidence type="ECO:0000313" key="9">
    <source>
        <dbReference type="EMBL" id="GGM25953.1"/>
    </source>
</evidence>
<evidence type="ECO:0000256" key="7">
    <source>
        <dbReference type="RuleBase" id="RU363032"/>
    </source>
</evidence>
<keyword evidence="2 7" id="KW-0813">Transport</keyword>
<dbReference type="InterPro" id="IPR000515">
    <property type="entry name" value="MetI-like"/>
</dbReference>
<dbReference type="PANTHER" id="PTHR43005">
    <property type="entry name" value="BLR7065 PROTEIN"/>
    <property type="match status" value="1"/>
</dbReference>
<sequence>MTTRSRLAPYLFVGGAAVYLLVFTATPLLRGVMLSFTDTKLLNPDGGEYVGLDNYRDLLVDERFMSSVLTTILYTACTVAGSLLLGTAAAFAINDRFRGRAVVRAVLTMPWAVPSIAVVLVFTWIFNVGDGVANRGLAVLGIGEQGWLIDPDLGLLSVTAVSVWKVFPFIMLVVLAALQSVPAEVRESARVDGADRLTTVKEIVLPHIAPTLRILALLMTIWSLRRFEIIYLLTGGGPIDATNTLVINVYREAFANSDLGRAAALGMLGLCLSLVVTVVYFVVERRSARREAL</sequence>
<feature type="domain" description="ABC transmembrane type-1" evidence="8">
    <location>
        <begin position="68"/>
        <end position="280"/>
    </location>
</feature>
<keyword evidence="6 7" id="KW-0472">Membrane</keyword>
<feature type="transmembrane region" description="Helical" evidence="7">
    <location>
        <begin position="153"/>
        <end position="178"/>
    </location>
</feature>
<comment type="caution">
    <text evidence="9">The sequence shown here is derived from an EMBL/GenBank/DDBJ whole genome shotgun (WGS) entry which is preliminary data.</text>
</comment>
<dbReference type="SUPFAM" id="SSF161098">
    <property type="entry name" value="MetI-like"/>
    <property type="match status" value="1"/>
</dbReference>
<keyword evidence="10" id="KW-1185">Reference proteome</keyword>
<evidence type="ECO:0000256" key="4">
    <source>
        <dbReference type="ARBA" id="ARBA00022692"/>
    </source>
</evidence>
<reference evidence="9" key="1">
    <citation type="journal article" date="2014" name="Int. J. Syst. Evol. Microbiol.">
        <title>Complete genome sequence of Corynebacterium casei LMG S-19264T (=DSM 44701T), isolated from a smear-ripened cheese.</title>
        <authorList>
            <consortium name="US DOE Joint Genome Institute (JGI-PGF)"/>
            <person name="Walter F."/>
            <person name="Albersmeier A."/>
            <person name="Kalinowski J."/>
            <person name="Ruckert C."/>
        </authorList>
    </citation>
    <scope>NUCLEOTIDE SEQUENCE</scope>
    <source>
        <strain evidence="9">JCM 19831</strain>
    </source>
</reference>
<dbReference type="PROSITE" id="PS50928">
    <property type="entry name" value="ABC_TM1"/>
    <property type="match status" value="1"/>
</dbReference>
<evidence type="ECO:0000313" key="10">
    <source>
        <dbReference type="Proteomes" id="UP000642070"/>
    </source>
</evidence>
<name>A0A917TKK2_9ACTN</name>
<gene>
    <name evidence="9" type="ORF">GCM10007977_028890</name>
</gene>
<keyword evidence="3" id="KW-1003">Cell membrane</keyword>
<proteinExistence type="inferred from homology"/>
<organism evidence="9 10">
    <name type="scientific">Dactylosporangium sucinum</name>
    <dbReference type="NCBI Taxonomy" id="1424081"/>
    <lineage>
        <taxon>Bacteria</taxon>
        <taxon>Bacillati</taxon>
        <taxon>Actinomycetota</taxon>
        <taxon>Actinomycetes</taxon>
        <taxon>Micromonosporales</taxon>
        <taxon>Micromonosporaceae</taxon>
        <taxon>Dactylosporangium</taxon>
    </lineage>
</organism>
<dbReference type="EMBL" id="BMPI01000012">
    <property type="protein sequence ID" value="GGM25953.1"/>
    <property type="molecule type" value="Genomic_DNA"/>
</dbReference>
<feature type="transmembrane region" description="Helical" evidence="7">
    <location>
        <begin position="72"/>
        <end position="93"/>
    </location>
</feature>
<dbReference type="PANTHER" id="PTHR43005:SF1">
    <property type="entry name" value="SPERMIDINE_PUTRESCINE TRANSPORT SYSTEM PERMEASE PROTEIN"/>
    <property type="match status" value="1"/>
</dbReference>
<evidence type="ECO:0000256" key="1">
    <source>
        <dbReference type="ARBA" id="ARBA00004651"/>
    </source>
</evidence>
<accession>A0A917TKK2</accession>
<evidence type="ECO:0000259" key="8">
    <source>
        <dbReference type="PROSITE" id="PS50928"/>
    </source>
</evidence>
<feature type="transmembrane region" description="Helical" evidence="7">
    <location>
        <begin position="262"/>
        <end position="283"/>
    </location>
</feature>
<dbReference type="Pfam" id="PF00528">
    <property type="entry name" value="BPD_transp_1"/>
    <property type="match status" value="1"/>
</dbReference>
<feature type="transmembrane region" description="Helical" evidence="7">
    <location>
        <begin position="7"/>
        <end position="29"/>
    </location>
</feature>
<dbReference type="Gene3D" id="1.10.3720.10">
    <property type="entry name" value="MetI-like"/>
    <property type="match status" value="1"/>
</dbReference>
<evidence type="ECO:0000256" key="6">
    <source>
        <dbReference type="ARBA" id="ARBA00023136"/>
    </source>
</evidence>
<keyword evidence="5 7" id="KW-1133">Transmembrane helix</keyword>
<dbReference type="RefSeq" id="WP_190250319.1">
    <property type="nucleotide sequence ID" value="NZ_BMPI01000012.1"/>
</dbReference>